<dbReference type="AlphaFoldDB" id="A0A1W1I9P0"/>
<name>A0A1W1I9P0_9BACT</name>
<dbReference type="EMBL" id="LT828648">
    <property type="protein sequence ID" value="SLM49716.1"/>
    <property type="molecule type" value="Genomic_DNA"/>
</dbReference>
<proteinExistence type="predicted"/>
<dbReference type="Proteomes" id="UP000192042">
    <property type="component" value="Chromosome I"/>
</dbReference>
<dbReference type="KEGG" id="nja:NSJP_3549"/>
<gene>
    <name evidence="1" type="ORF">NSJP_3549</name>
</gene>
<reference evidence="1 2" key="1">
    <citation type="submission" date="2017-03" db="EMBL/GenBank/DDBJ databases">
        <authorList>
            <person name="Afonso C.L."/>
            <person name="Miller P.J."/>
            <person name="Scott M.A."/>
            <person name="Spackman E."/>
            <person name="Goraichik I."/>
            <person name="Dimitrov K.M."/>
            <person name="Suarez D.L."/>
            <person name="Swayne D.E."/>
        </authorList>
    </citation>
    <scope>NUCLEOTIDE SEQUENCE [LARGE SCALE GENOMIC DNA]</scope>
    <source>
        <strain evidence="1">Genome sequencing of Nitrospira japonica strain NJ11</strain>
    </source>
</reference>
<protein>
    <submittedName>
        <fullName evidence="1">Uncharacterized protein</fullName>
    </submittedName>
</protein>
<evidence type="ECO:0000313" key="2">
    <source>
        <dbReference type="Proteomes" id="UP000192042"/>
    </source>
</evidence>
<sequence>MGITDRQMVRIERAFTDCLCRECLTNVVAGEEGSVSDPSSPT</sequence>
<keyword evidence="2" id="KW-1185">Reference proteome</keyword>
<dbReference type="STRING" id="1325564.NSJP_3549"/>
<accession>A0A1W1I9P0</accession>
<evidence type="ECO:0000313" key="1">
    <source>
        <dbReference type="EMBL" id="SLM49716.1"/>
    </source>
</evidence>
<organism evidence="1 2">
    <name type="scientific">Nitrospira japonica</name>
    <dbReference type="NCBI Taxonomy" id="1325564"/>
    <lineage>
        <taxon>Bacteria</taxon>
        <taxon>Pseudomonadati</taxon>
        <taxon>Nitrospirota</taxon>
        <taxon>Nitrospiria</taxon>
        <taxon>Nitrospirales</taxon>
        <taxon>Nitrospiraceae</taxon>
        <taxon>Nitrospira</taxon>
    </lineage>
</organism>